<dbReference type="Proteomes" id="UP000051586">
    <property type="component" value="Unassembled WGS sequence"/>
</dbReference>
<dbReference type="RefSeq" id="WP_035421512.1">
    <property type="nucleotide sequence ID" value="NZ_AYZI01000002.1"/>
</dbReference>
<feature type="transmembrane region" description="Helical" evidence="8">
    <location>
        <begin position="20"/>
        <end position="43"/>
    </location>
</feature>
<dbReference type="GO" id="GO:0005886">
    <property type="term" value="C:plasma membrane"/>
    <property type="evidence" value="ECO:0007669"/>
    <property type="project" value="UniProtKB-SubCell"/>
</dbReference>
<dbReference type="EMBL" id="AYZI01000002">
    <property type="protein sequence ID" value="KRM92363.1"/>
    <property type="molecule type" value="Genomic_DNA"/>
</dbReference>
<evidence type="ECO:0000313" key="11">
    <source>
        <dbReference type="Proteomes" id="UP000051586"/>
    </source>
</evidence>
<evidence type="ECO:0000256" key="8">
    <source>
        <dbReference type="RuleBase" id="RU363043"/>
    </source>
</evidence>
<proteinExistence type="inferred from homology"/>
<feature type="transmembrane region" description="Helical" evidence="8">
    <location>
        <begin position="72"/>
        <end position="93"/>
    </location>
</feature>
<reference evidence="10 11" key="1">
    <citation type="journal article" date="2015" name="Genome Announc.">
        <title>Expanding the biotechnology potential of lactobacilli through comparative genomics of 213 strains and associated genera.</title>
        <authorList>
            <person name="Sun Z."/>
            <person name="Harris H.M."/>
            <person name="McCann A."/>
            <person name="Guo C."/>
            <person name="Argimon S."/>
            <person name="Zhang W."/>
            <person name="Yang X."/>
            <person name="Jeffery I.B."/>
            <person name="Cooney J.C."/>
            <person name="Kagawa T.F."/>
            <person name="Liu W."/>
            <person name="Song Y."/>
            <person name="Salvetti E."/>
            <person name="Wrobel A."/>
            <person name="Rasinkangas P."/>
            <person name="Parkhill J."/>
            <person name="Rea M.C."/>
            <person name="O'Sullivan O."/>
            <person name="Ritari J."/>
            <person name="Douillard F.P."/>
            <person name="Paul Ross R."/>
            <person name="Yang R."/>
            <person name="Briner A.E."/>
            <person name="Felis G.E."/>
            <person name="de Vos W.M."/>
            <person name="Barrangou R."/>
            <person name="Klaenhammer T.R."/>
            <person name="Caufield P.W."/>
            <person name="Cui Y."/>
            <person name="Zhang H."/>
            <person name="O'Toole P.W."/>
        </authorList>
    </citation>
    <scope>NUCLEOTIDE SEQUENCE [LARGE SCALE GENOMIC DNA]</scope>
    <source>
        <strain evidence="10 11">DSM 22689</strain>
    </source>
</reference>
<feature type="transmembrane region" description="Helical" evidence="8">
    <location>
        <begin position="105"/>
        <end position="131"/>
    </location>
</feature>
<dbReference type="GO" id="GO:0035435">
    <property type="term" value="P:phosphate ion transmembrane transport"/>
    <property type="evidence" value="ECO:0007669"/>
    <property type="project" value="InterPro"/>
</dbReference>
<dbReference type="InterPro" id="IPR000515">
    <property type="entry name" value="MetI-like"/>
</dbReference>
<comment type="subcellular location">
    <subcellularLocation>
        <location evidence="1 8">Cell membrane</location>
        <topology evidence="1 8">Multi-pass membrane protein</topology>
    </subcellularLocation>
</comment>
<dbReference type="PANTHER" id="PTHR43470">
    <property type="entry name" value="PHOSPHATE TRANSPORT SYSTEM PERMEASE PROTEIN PSTA-RELATED"/>
    <property type="match status" value="1"/>
</dbReference>
<evidence type="ECO:0000256" key="7">
    <source>
        <dbReference type="ARBA" id="ARBA00023136"/>
    </source>
</evidence>
<feature type="transmembrane region" description="Helical" evidence="8">
    <location>
        <begin position="137"/>
        <end position="154"/>
    </location>
</feature>
<dbReference type="AlphaFoldDB" id="A0A0R2CW68"/>
<dbReference type="Gene3D" id="1.10.3720.10">
    <property type="entry name" value="MetI-like"/>
    <property type="match status" value="1"/>
</dbReference>
<dbReference type="PATRIC" id="fig|1423745.4.peg.521"/>
<accession>A0A0R2CW68</accession>
<dbReference type="PROSITE" id="PS50928">
    <property type="entry name" value="ABC_TM1"/>
    <property type="match status" value="1"/>
</dbReference>
<dbReference type="STRING" id="1423745.GCA_001311215_01669"/>
<evidence type="ECO:0000256" key="5">
    <source>
        <dbReference type="ARBA" id="ARBA00022692"/>
    </source>
</evidence>
<keyword evidence="3" id="KW-0813">Transport</keyword>
<keyword evidence="5 8" id="KW-0812">Transmembrane</keyword>
<feature type="transmembrane region" description="Helical" evidence="8">
    <location>
        <begin position="271"/>
        <end position="294"/>
    </location>
</feature>
<keyword evidence="7 8" id="KW-0472">Membrane</keyword>
<evidence type="ECO:0000313" key="10">
    <source>
        <dbReference type="EMBL" id="KRM92363.1"/>
    </source>
</evidence>
<name>A0A0R2CW68_9LACO</name>
<dbReference type="CDD" id="cd06261">
    <property type="entry name" value="TM_PBP2"/>
    <property type="match status" value="1"/>
</dbReference>
<comment type="caution">
    <text evidence="10">The sequence shown here is derived from an EMBL/GenBank/DDBJ whole genome shotgun (WGS) entry which is preliminary data.</text>
</comment>
<evidence type="ECO:0000256" key="4">
    <source>
        <dbReference type="ARBA" id="ARBA00022475"/>
    </source>
</evidence>
<comment type="similarity">
    <text evidence="2 8">Belongs to the binding-protein-dependent transport system permease family. CysTW subfamily.</text>
</comment>
<evidence type="ECO:0000256" key="1">
    <source>
        <dbReference type="ARBA" id="ARBA00004651"/>
    </source>
</evidence>
<keyword evidence="4 8" id="KW-1003">Cell membrane</keyword>
<sequence>MKKSTNVTAQRNNRWALLGIKAMVGVVVLILIALLGDILITGLPHVSWHFLTSPSKDFGAGGGIANQLFNSIYILVLTLLISCPIALGAGIYLSEFARPNFLTSVIRTIIEVLSSLPSIVIGLFGYLILVIKFQFDFSIFSGAIAVMLVNLPLLTRNTEEALHAVPQTQREAGWALGLSKWRTISRIILPAAIPGLVTGVILSAGRIFGEAAALIYTAGQSAPLISYTNWNPFSPTSFLNPMRPAETLAVHIWKLNTDGITPDATQISSGASAVLIIVILIIILGSRWLGSYLYRKMGGTKS</sequence>
<dbReference type="GO" id="GO:0005315">
    <property type="term" value="F:phosphate transmembrane transporter activity"/>
    <property type="evidence" value="ECO:0007669"/>
    <property type="project" value="InterPro"/>
</dbReference>
<dbReference type="InterPro" id="IPR005672">
    <property type="entry name" value="Phosphate_PstA"/>
</dbReference>
<dbReference type="NCBIfam" id="TIGR00974">
    <property type="entry name" value="3a0107s02c"/>
    <property type="match status" value="1"/>
</dbReference>
<evidence type="ECO:0000256" key="6">
    <source>
        <dbReference type="ARBA" id="ARBA00022989"/>
    </source>
</evidence>
<feature type="transmembrane region" description="Helical" evidence="8">
    <location>
        <begin position="187"/>
        <end position="208"/>
    </location>
</feature>
<dbReference type="SUPFAM" id="SSF161098">
    <property type="entry name" value="MetI-like"/>
    <property type="match status" value="1"/>
</dbReference>
<dbReference type="PANTHER" id="PTHR43470:SF4">
    <property type="entry name" value="ABC TRANSPORTER PERMEASE PROTEIN YQGI-RELATED"/>
    <property type="match status" value="1"/>
</dbReference>
<dbReference type="InterPro" id="IPR035906">
    <property type="entry name" value="MetI-like_sf"/>
</dbReference>
<keyword evidence="6 8" id="KW-1133">Transmembrane helix</keyword>
<evidence type="ECO:0000256" key="2">
    <source>
        <dbReference type="ARBA" id="ARBA00007069"/>
    </source>
</evidence>
<dbReference type="Pfam" id="PF00528">
    <property type="entry name" value="BPD_transp_1"/>
    <property type="match status" value="1"/>
</dbReference>
<evidence type="ECO:0000259" key="9">
    <source>
        <dbReference type="PROSITE" id="PS50928"/>
    </source>
</evidence>
<protein>
    <recommendedName>
        <fullName evidence="8">Phosphate transport system permease protein PstA</fullName>
    </recommendedName>
</protein>
<evidence type="ECO:0000256" key="3">
    <source>
        <dbReference type="ARBA" id="ARBA00022448"/>
    </source>
</evidence>
<organism evidence="10 11">
    <name type="scientific">Fructilactobacillus florum DSM 22689 = JCM 16035</name>
    <dbReference type="NCBI Taxonomy" id="1423745"/>
    <lineage>
        <taxon>Bacteria</taxon>
        <taxon>Bacillati</taxon>
        <taxon>Bacillota</taxon>
        <taxon>Bacilli</taxon>
        <taxon>Lactobacillales</taxon>
        <taxon>Lactobacillaceae</taxon>
        <taxon>Fructilactobacillus</taxon>
    </lineage>
</organism>
<gene>
    <name evidence="10" type="ORF">FC87_GL000496</name>
</gene>
<feature type="domain" description="ABC transmembrane type-1" evidence="9">
    <location>
        <begin position="68"/>
        <end position="286"/>
    </location>
</feature>